<evidence type="ECO:0000313" key="1">
    <source>
        <dbReference type="EMBL" id="KNZ54415.1"/>
    </source>
</evidence>
<dbReference type="EMBL" id="LAVV01007895">
    <property type="protein sequence ID" value="KNZ54415.1"/>
    <property type="molecule type" value="Genomic_DNA"/>
</dbReference>
<feature type="non-terminal residue" evidence="1">
    <location>
        <position position="1"/>
    </location>
</feature>
<keyword evidence="2" id="KW-1185">Reference proteome</keyword>
<name>A0A0L6V2P6_9BASI</name>
<organism evidence="1 2">
    <name type="scientific">Puccinia sorghi</name>
    <dbReference type="NCBI Taxonomy" id="27349"/>
    <lineage>
        <taxon>Eukaryota</taxon>
        <taxon>Fungi</taxon>
        <taxon>Dikarya</taxon>
        <taxon>Basidiomycota</taxon>
        <taxon>Pucciniomycotina</taxon>
        <taxon>Pucciniomycetes</taxon>
        <taxon>Pucciniales</taxon>
        <taxon>Pucciniaceae</taxon>
        <taxon>Puccinia</taxon>
    </lineage>
</organism>
<proteinExistence type="predicted"/>
<reference evidence="1 2" key="1">
    <citation type="submission" date="2015-08" db="EMBL/GenBank/DDBJ databases">
        <title>Next Generation Sequencing and Analysis of the Genome of Puccinia sorghi L Schw, the Causal Agent of Maize Common Rust.</title>
        <authorList>
            <person name="Rochi L."/>
            <person name="Burguener G."/>
            <person name="Darino M."/>
            <person name="Turjanski A."/>
            <person name="Kreff E."/>
            <person name="Dieguez M.J."/>
            <person name="Sacco F."/>
        </authorList>
    </citation>
    <scope>NUCLEOTIDE SEQUENCE [LARGE SCALE GENOMIC DNA]</scope>
    <source>
        <strain evidence="1 2">RO10H11247</strain>
    </source>
</reference>
<dbReference type="Proteomes" id="UP000037035">
    <property type="component" value="Unassembled WGS sequence"/>
</dbReference>
<accession>A0A0L6V2P6</accession>
<comment type="caution">
    <text evidence="1">The sequence shown here is derived from an EMBL/GenBank/DDBJ whole genome shotgun (WGS) entry which is preliminary data.</text>
</comment>
<dbReference type="STRING" id="27349.A0A0L6V2P6"/>
<dbReference type="AlphaFoldDB" id="A0A0L6V2P6"/>
<evidence type="ECO:0000313" key="2">
    <source>
        <dbReference type="Proteomes" id="UP000037035"/>
    </source>
</evidence>
<gene>
    <name evidence="1" type="ORF">VP01_2954g2</name>
</gene>
<sequence>PFPFSAQVTQSRAYQDSPLLEFSLVSSKPDEASATLLNPKSPVMTMCSTLSLAFYWPSHASTALKPTRVFTPSRQSTQLEAQPRESLSPAVLRRGSSTIFPGFIPLLHDSILLSFLRGKFLC</sequence>
<protein>
    <submittedName>
        <fullName evidence="1">Uncharacterized protein</fullName>
    </submittedName>
</protein>
<dbReference type="VEuPathDB" id="FungiDB:VP01_2954g2"/>